<dbReference type="SUPFAM" id="SSF55455">
    <property type="entry name" value="SRF-like"/>
    <property type="match status" value="1"/>
</dbReference>
<comment type="subcellular location">
    <subcellularLocation>
        <location evidence="1">Nucleus</location>
    </subcellularLocation>
</comment>
<feature type="domain" description="MADS-box" evidence="6">
    <location>
        <begin position="1"/>
        <end position="61"/>
    </location>
</feature>
<dbReference type="GO" id="GO:0045944">
    <property type="term" value="P:positive regulation of transcription by RNA polymerase II"/>
    <property type="evidence" value="ECO:0007669"/>
    <property type="project" value="InterPro"/>
</dbReference>
<dbReference type="PROSITE" id="PS50066">
    <property type="entry name" value="MADS_BOX_2"/>
    <property type="match status" value="1"/>
</dbReference>
<keyword evidence="9" id="KW-1185">Reference proteome</keyword>
<dbReference type="PRINTS" id="PR00404">
    <property type="entry name" value="MADSDOMAIN"/>
</dbReference>
<dbReference type="GO" id="GO:0046983">
    <property type="term" value="F:protein dimerization activity"/>
    <property type="evidence" value="ECO:0007669"/>
    <property type="project" value="InterPro"/>
</dbReference>
<dbReference type="PROSITE" id="PS51297">
    <property type="entry name" value="K_BOX"/>
    <property type="match status" value="1"/>
</dbReference>
<dbReference type="GO" id="GO:0003700">
    <property type="term" value="F:DNA-binding transcription factor activity"/>
    <property type="evidence" value="ECO:0007669"/>
    <property type="project" value="InterPro"/>
</dbReference>
<organism evidence="8 9">
    <name type="scientific">Thalictrum thalictroides</name>
    <name type="common">Rue-anemone</name>
    <name type="synonym">Anemone thalictroides</name>
    <dbReference type="NCBI Taxonomy" id="46969"/>
    <lineage>
        <taxon>Eukaryota</taxon>
        <taxon>Viridiplantae</taxon>
        <taxon>Streptophyta</taxon>
        <taxon>Embryophyta</taxon>
        <taxon>Tracheophyta</taxon>
        <taxon>Spermatophyta</taxon>
        <taxon>Magnoliopsida</taxon>
        <taxon>Ranunculales</taxon>
        <taxon>Ranunculaceae</taxon>
        <taxon>Thalictroideae</taxon>
        <taxon>Thalictrum</taxon>
    </lineage>
</organism>
<dbReference type="GO" id="GO:0005634">
    <property type="term" value="C:nucleus"/>
    <property type="evidence" value="ECO:0007669"/>
    <property type="project" value="UniProtKB-SubCell"/>
</dbReference>
<dbReference type="InterPro" id="IPR036879">
    <property type="entry name" value="TF_MADSbox_sf"/>
</dbReference>
<evidence type="ECO:0000256" key="1">
    <source>
        <dbReference type="ARBA" id="ARBA00004123"/>
    </source>
</evidence>
<feature type="domain" description="K-box" evidence="7">
    <location>
        <begin position="90"/>
        <end position="193"/>
    </location>
</feature>
<proteinExistence type="predicted"/>
<dbReference type="OrthoDB" id="1933443at2759"/>
<dbReference type="EMBL" id="JABWDY010007456">
    <property type="protein sequence ID" value="KAF5202930.1"/>
    <property type="molecule type" value="Genomic_DNA"/>
</dbReference>
<evidence type="ECO:0000256" key="5">
    <source>
        <dbReference type="ARBA" id="ARBA00023242"/>
    </source>
</evidence>
<evidence type="ECO:0000259" key="7">
    <source>
        <dbReference type="PROSITE" id="PS51297"/>
    </source>
</evidence>
<accession>A0A7J6X2M5</accession>
<dbReference type="Proteomes" id="UP000554482">
    <property type="component" value="Unassembled WGS sequence"/>
</dbReference>
<comment type="caution">
    <text evidence="8">The sequence shown here is derived from an EMBL/GenBank/DDBJ whole genome shotgun (WGS) entry which is preliminary data.</text>
</comment>
<dbReference type="InterPro" id="IPR050142">
    <property type="entry name" value="MADS-box/MEF2_TF"/>
</dbReference>
<gene>
    <name evidence="8" type="ORF">FRX31_007482</name>
</gene>
<dbReference type="PROSITE" id="PS00350">
    <property type="entry name" value="MADS_BOX_1"/>
    <property type="match status" value="1"/>
</dbReference>
<dbReference type="Pfam" id="PF00319">
    <property type="entry name" value="SRF-TF"/>
    <property type="match status" value="1"/>
</dbReference>
<evidence type="ECO:0000256" key="2">
    <source>
        <dbReference type="ARBA" id="ARBA00023015"/>
    </source>
</evidence>
<evidence type="ECO:0000256" key="4">
    <source>
        <dbReference type="ARBA" id="ARBA00023163"/>
    </source>
</evidence>
<sequence length="251" mass="29219">MVRRKREIKHIESDTSRLVTFSKRRSGLMKKASQLSILCDAQVAVIVFSESGKLYDFASNSDMSKMIDRYQQYTTQKKTSYNNNAAVIQQEQQHHNVKVLKDDDDDDDSEIVKKIALHEGIVKKMEQDLVSFSADELQKMENDLENSLSIIRAKKTEKYKQTIDQLKENTRMLLSSEENSMLYDNKMQQPWGLSNDQDRQNMERLVDETRAFRSYETFPYEVYPKPVDVDTELSIGLTRPDTSRTANDDLH</sequence>
<dbReference type="Gene3D" id="3.40.1810.10">
    <property type="entry name" value="Transcription factor, MADS-box"/>
    <property type="match status" value="1"/>
</dbReference>
<dbReference type="InterPro" id="IPR002100">
    <property type="entry name" value="TF_MADSbox"/>
</dbReference>
<dbReference type="GO" id="GO:0000977">
    <property type="term" value="F:RNA polymerase II transcription regulatory region sequence-specific DNA binding"/>
    <property type="evidence" value="ECO:0007669"/>
    <property type="project" value="InterPro"/>
</dbReference>
<dbReference type="Pfam" id="PF01486">
    <property type="entry name" value="K-box"/>
    <property type="match status" value="1"/>
</dbReference>
<evidence type="ECO:0000256" key="3">
    <source>
        <dbReference type="ARBA" id="ARBA00023125"/>
    </source>
</evidence>
<dbReference type="InterPro" id="IPR033896">
    <property type="entry name" value="MEF2-like_N"/>
</dbReference>
<keyword evidence="2" id="KW-0805">Transcription regulation</keyword>
<dbReference type="SMART" id="SM00432">
    <property type="entry name" value="MADS"/>
    <property type="match status" value="1"/>
</dbReference>
<keyword evidence="3" id="KW-0238">DNA-binding</keyword>
<dbReference type="FunFam" id="3.40.1810.10:FF:000003">
    <property type="entry name" value="MADS-box transcription factor MADS-MC"/>
    <property type="match status" value="1"/>
</dbReference>
<dbReference type="AlphaFoldDB" id="A0A7J6X2M5"/>
<dbReference type="InterPro" id="IPR002487">
    <property type="entry name" value="TF_Kbox"/>
</dbReference>
<keyword evidence="5" id="KW-0539">Nucleus</keyword>
<evidence type="ECO:0000313" key="9">
    <source>
        <dbReference type="Proteomes" id="UP000554482"/>
    </source>
</evidence>
<keyword evidence="4" id="KW-0804">Transcription</keyword>
<reference evidence="8 9" key="1">
    <citation type="submission" date="2020-06" db="EMBL/GenBank/DDBJ databases">
        <title>Transcriptomic and genomic resources for Thalictrum thalictroides and T. hernandezii: Facilitating candidate gene discovery in an emerging model plant lineage.</title>
        <authorList>
            <person name="Arias T."/>
            <person name="Riano-Pachon D.M."/>
            <person name="Di Stilio V.S."/>
        </authorList>
    </citation>
    <scope>NUCLEOTIDE SEQUENCE [LARGE SCALE GENOMIC DNA]</scope>
    <source>
        <strain evidence="9">cv. WT478/WT964</strain>
        <tissue evidence="8">Leaves</tissue>
    </source>
</reference>
<evidence type="ECO:0000313" key="8">
    <source>
        <dbReference type="EMBL" id="KAF5202930.1"/>
    </source>
</evidence>
<dbReference type="CDD" id="cd00265">
    <property type="entry name" value="MADS_MEF2_like"/>
    <property type="match status" value="1"/>
</dbReference>
<protein>
    <submittedName>
        <fullName evidence="8">Transcription factor, MADS-box</fullName>
    </submittedName>
</protein>
<name>A0A7J6X2M5_THATH</name>
<dbReference type="PANTHER" id="PTHR48019">
    <property type="entry name" value="SERUM RESPONSE FACTOR HOMOLOG"/>
    <property type="match status" value="1"/>
</dbReference>
<evidence type="ECO:0000259" key="6">
    <source>
        <dbReference type="PROSITE" id="PS50066"/>
    </source>
</evidence>